<dbReference type="GO" id="GO:0004100">
    <property type="term" value="F:chitin synthase activity"/>
    <property type="evidence" value="ECO:0007669"/>
    <property type="project" value="UniProtKB-EC"/>
</dbReference>
<evidence type="ECO:0000313" key="8">
    <source>
        <dbReference type="EMBL" id="KAK3093442.1"/>
    </source>
</evidence>
<evidence type="ECO:0000256" key="1">
    <source>
        <dbReference type="ARBA" id="ARBA00004141"/>
    </source>
</evidence>
<feature type="transmembrane region" description="Helical" evidence="7">
    <location>
        <begin position="324"/>
        <end position="341"/>
    </location>
</feature>
<evidence type="ECO:0000256" key="4">
    <source>
        <dbReference type="ARBA" id="ARBA00022692"/>
    </source>
</evidence>
<evidence type="ECO:0000256" key="3">
    <source>
        <dbReference type="ARBA" id="ARBA00022676"/>
    </source>
</evidence>
<feature type="non-terminal residue" evidence="8">
    <location>
        <position position="1"/>
    </location>
</feature>
<dbReference type="AlphaFoldDB" id="A0AA88XX30"/>
<evidence type="ECO:0000256" key="2">
    <source>
        <dbReference type="ARBA" id="ARBA00012543"/>
    </source>
</evidence>
<feature type="transmembrane region" description="Helical" evidence="7">
    <location>
        <begin position="290"/>
        <end position="312"/>
    </location>
</feature>
<comment type="subcellular location">
    <subcellularLocation>
        <location evidence="1">Membrane</location>
        <topology evidence="1">Multi-pass membrane protein</topology>
    </subcellularLocation>
</comment>
<name>A0AA88XX30_PINIB</name>
<evidence type="ECO:0000256" key="6">
    <source>
        <dbReference type="ARBA" id="ARBA00023136"/>
    </source>
</evidence>
<gene>
    <name evidence="8" type="ORF">FSP39_015756</name>
</gene>
<dbReference type="SUPFAM" id="SSF53448">
    <property type="entry name" value="Nucleotide-diphospho-sugar transferases"/>
    <property type="match status" value="1"/>
</dbReference>
<dbReference type="EMBL" id="VSWD01000009">
    <property type="protein sequence ID" value="KAK3093442.1"/>
    <property type="molecule type" value="Genomic_DNA"/>
</dbReference>
<comment type="caution">
    <text evidence="8">The sequence shown here is derived from an EMBL/GenBank/DDBJ whole genome shotgun (WGS) entry which is preliminary data.</text>
</comment>
<dbReference type="GO" id="GO:0016020">
    <property type="term" value="C:membrane"/>
    <property type="evidence" value="ECO:0007669"/>
    <property type="project" value="UniProtKB-SubCell"/>
</dbReference>
<dbReference type="EC" id="2.4.1.16" evidence="2"/>
<evidence type="ECO:0000256" key="7">
    <source>
        <dbReference type="SAM" id="Phobius"/>
    </source>
</evidence>
<keyword evidence="5 7" id="KW-1133">Transmembrane helix</keyword>
<keyword evidence="9" id="KW-1185">Reference proteome</keyword>
<keyword evidence="3" id="KW-0808">Transferase</keyword>
<reference evidence="8" key="1">
    <citation type="submission" date="2019-08" db="EMBL/GenBank/DDBJ databases">
        <title>The improved chromosome-level genome for the pearl oyster Pinctada fucata martensii using PacBio sequencing and Hi-C.</title>
        <authorList>
            <person name="Zheng Z."/>
        </authorList>
    </citation>
    <scope>NUCLEOTIDE SEQUENCE</scope>
    <source>
        <strain evidence="8">ZZ-2019</strain>
        <tissue evidence="8">Adductor muscle</tissue>
    </source>
</reference>
<dbReference type="Proteomes" id="UP001186944">
    <property type="component" value="Unassembled WGS sequence"/>
</dbReference>
<dbReference type="Gene3D" id="3.90.550.10">
    <property type="entry name" value="Spore Coat Polysaccharide Biosynthesis Protein SpsA, Chain A"/>
    <property type="match status" value="1"/>
</dbReference>
<feature type="transmembrane region" description="Helical" evidence="7">
    <location>
        <begin position="230"/>
        <end position="252"/>
    </location>
</feature>
<keyword evidence="3" id="KW-0328">Glycosyltransferase</keyword>
<dbReference type="InterPro" id="IPR004835">
    <property type="entry name" value="Chitin_synth"/>
</dbReference>
<dbReference type="PANTHER" id="PTHR22914:SF42">
    <property type="entry name" value="CHITIN SYNTHASE"/>
    <property type="match status" value="1"/>
</dbReference>
<evidence type="ECO:0000313" key="9">
    <source>
        <dbReference type="Proteomes" id="UP001186944"/>
    </source>
</evidence>
<keyword evidence="6 7" id="KW-0472">Membrane</keyword>
<dbReference type="GO" id="GO:0071944">
    <property type="term" value="C:cell periphery"/>
    <property type="evidence" value="ECO:0007669"/>
    <property type="project" value="TreeGrafter"/>
</dbReference>
<organism evidence="8 9">
    <name type="scientific">Pinctada imbricata</name>
    <name type="common">Atlantic pearl-oyster</name>
    <name type="synonym">Pinctada martensii</name>
    <dbReference type="NCBI Taxonomy" id="66713"/>
    <lineage>
        <taxon>Eukaryota</taxon>
        <taxon>Metazoa</taxon>
        <taxon>Spiralia</taxon>
        <taxon>Lophotrochozoa</taxon>
        <taxon>Mollusca</taxon>
        <taxon>Bivalvia</taxon>
        <taxon>Autobranchia</taxon>
        <taxon>Pteriomorphia</taxon>
        <taxon>Pterioida</taxon>
        <taxon>Pterioidea</taxon>
        <taxon>Pteriidae</taxon>
        <taxon>Pinctada</taxon>
    </lineage>
</organism>
<protein>
    <recommendedName>
        <fullName evidence="2">chitin synthase</fullName>
        <ecNumber evidence="2">2.4.1.16</ecNumber>
    </recommendedName>
</protein>
<feature type="transmembrane region" description="Helical" evidence="7">
    <location>
        <begin position="200"/>
        <end position="218"/>
    </location>
</feature>
<proteinExistence type="predicted"/>
<keyword evidence="4 7" id="KW-0812">Transmembrane</keyword>
<dbReference type="PANTHER" id="PTHR22914">
    <property type="entry name" value="CHITIN SYNTHASE"/>
    <property type="match status" value="1"/>
</dbReference>
<feature type="transmembrane region" description="Helical" evidence="7">
    <location>
        <begin position="353"/>
        <end position="372"/>
    </location>
</feature>
<dbReference type="GO" id="GO:0006031">
    <property type="term" value="P:chitin biosynthetic process"/>
    <property type="evidence" value="ECO:0007669"/>
    <property type="project" value="TreeGrafter"/>
</dbReference>
<dbReference type="Pfam" id="PF03142">
    <property type="entry name" value="Chitin_synth_2"/>
    <property type="match status" value="1"/>
</dbReference>
<feature type="transmembrane region" description="Helical" evidence="7">
    <location>
        <begin position="264"/>
        <end position="284"/>
    </location>
</feature>
<dbReference type="InterPro" id="IPR029044">
    <property type="entry name" value="Nucleotide-diphossugar_trans"/>
</dbReference>
<accession>A0AA88XX30</accession>
<evidence type="ECO:0000256" key="5">
    <source>
        <dbReference type="ARBA" id="ARBA00022989"/>
    </source>
</evidence>
<sequence length="407" mass="45572">KLIIHFKDKAKIRVKKRWSQVMYMHYLLTRRFKPKNEDPAQKLKRLQQTFILALDGDVDFQPDAVDYLLQGMARNNTVGACCGRIHPIGSGPMVWYQKFEYAASHWLQKATEHVCGCVLCSPGCFTLMRGSAIVDENVLATYSKEPKTPWQMVQYDQGEDRWFCTLLLKQGYRVEYCAASDAKTFAPEGFTEFFKQRRRWSPSTIANIIDILASFGYIAGKNDSISKLYLVYQAFLLCTAIITPASILLLMIGAINIAFDIPPWGAMIIVLLPTVIFTISIYAATEDTQLFLASVISGTYAIVMMIVIIGILKTGIEAGFCSETTILICFVGGIFVVAAIIHPMEWTCILPGLLYFFAVPAVSVVLMVYAIGNIHVTSWGTREGTVDKKQKGKEVECGFGTVCRYNM</sequence>